<feature type="compositionally biased region" description="Basic and acidic residues" evidence="7">
    <location>
        <begin position="262"/>
        <end position="272"/>
    </location>
</feature>
<evidence type="ECO:0000256" key="5">
    <source>
        <dbReference type="ARBA" id="ARBA00022895"/>
    </source>
</evidence>
<dbReference type="InParanoid" id="G4ZIF3"/>
<proteinExistence type="inferred from homology"/>
<keyword evidence="5" id="KW-0779">Telomere</keyword>
<keyword evidence="4" id="KW-0158">Chromosome</keyword>
<feature type="compositionally biased region" description="Low complexity" evidence="7">
    <location>
        <begin position="230"/>
        <end position="248"/>
    </location>
</feature>
<feature type="compositionally biased region" description="Polar residues" evidence="7">
    <location>
        <begin position="356"/>
        <end position="370"/>
    </location>
</feature>
<evidence type="ECO:0000256" key="6">
    <source>
        <dbReference type="ARBA" id="ARBA00023242"/>
    </source>
</evidence>
<dbReference type="PROSITE" id="PS50172">
    <property type="entry name" value="BRCT"/>
    <property type="match status" value="1"/>
</dbReference>
<evidence type="ECO:0000256" key="2">
    <source>
        <dbReference type="ARBA" id="ARBA00004574"/>
    </source>
</evidence>
<dbReference type="CDD" id="cd11655">
    <property type="entry name" value="rap1_myb-like"/>
    <property type="match status" value="1"/>
</dbReference>
<keyword evidence="6" id="KW-0539">Nucleus</keyword>
<feature type="domain" description="BRCT" evidence="8">
    <location>
        <begin position="1"/>
        <end position="57"/>
    </location>
</feature>
<evidence type="ECO:0000313" key="10">
    <source>
        <dbReference type="Proteomes" id="UP000002640"/>
    </source>
</evidence>
<evidence type="ECO:0000259" key="8">
    <source>
        <dbReference type="PROSITE" id="PS50172"/>
    </source>
</evidence>
<dbReference type="RefSeq" id="XP_009525875.1">
    <property type="nucleotide sequence ID" value="XM_009527580.1"/>
</dbReference>
<dbReference type="KEGG" id="psoj:PHYSODRAFT_330886"/>
<reference evidence="9 10" key="1">
    <citation type="journal article" date="2006" name="Science">
        <title>Phytophthora genome sequences uncover evolutionary origins and mechanisms of pathogenesis.</title>
        <authorList>
            <person name="Tyler B.M."/>
            <person name="Tripathy S."/>
            <person name="Zhang X."/>
            <person name="Dehal P."/>
            <person name="Jiang R.H."/>
            <person name="Aerts A."/>
            <person name="Arredondo F.D."/>
            <person name="Baxter L."/>
            <person name="Bensasson D."/>
            <person name="Beynon J.L."/>
            <person name="Chapman J."/>
            <person name="Damasceno C.M."/>
            <person name="Dorrance A.E."/>
            <person name="Dou D."/>
            <person name="Dickerman A.W."/>
            <person name="Dubchak I.L."/>
            <person name="Garbelotto M."/>
            <person name="Gijzen M."/>
            <person name="Gordon S.G."/>
            <person name="Govers F."/>
            <person name="Grunwald N.J."/>
            <person name="Huang W."/>
            <person name="Ivors K.L."/>
            <person name="Jones R.W."/>
            <person name="Kamoun S."/>
            <person name="Krampis K."/>
            <person name="Lamour K.H."/>
            <person name="Lee M.K."/>
            <person name="McDonald W.H."/>
            <person name="Medina M."/>
            <person name="Meijer H.J."/>
            <person name="Nordberg E.K."/>
            <person name="Maclean D.J."/>
            <person name="Ospina-Giraldo M.D."/>
            <person name="Morris P.F."/>
            <person name="Phuntumart V."/>
            <person name="Putnam N.H."/>
            <person name="Rash S."/>
            <person name="Rose J.K."/>
            <person name="Sakihama Y."/>
            <person name="Salamov A.A."/>
            <person name="Savidor A."/>
            <person name="Scheuring C.F."/>
            <person name="Smith B.M."/>
            <person name="Sobral B.W."/>
            <person name="Terry A."/>
            <person name="Torto-Alalibo T.A."/>
            <person name="Win J."/>
            <person name="Xu Z."/>
            <person name="Zhang H."/>
            <person name="Grigoriev I.V."/>
            <person name="Rokhsar D.S."/>
            <person name="Boore J.L."/>
        </authorList>
    </citation>
    <scope>NUCLEOTIDE SEQUENCE [LARGE SCALE GENOMIC DNA]</scope>
    <source>
        <strain evidence="9 10">P6497</strain>
    </source>
</reference>
<dbReference type="Pfam" id="PF16589">
    <property type="entry name" value="BRCT_2"/>
    <property type="match status" value="1"/>
</dbReference>
<dbReference type="SUPFAM" id="SSF52113">
    <property type="entry name" value="BRCT domain"/>
    <property type="match status" value="1"/>
</dbReference>
<comment type="subcellular location">
    <subcellularLocation>
        <location evidence="2">Chromosome</location>
        <location evidence="2">Telomere</location>
    </subcellularLocation>
    <subcellularLocation>
        <location evidence="1">Nucleus</location>
    </subcellularLocation>
</comment>
<dbReference type="Pfam" id="PF08914">
    <property type="entry name" value="Myb_Rap1"/>
    <property type="match status" value="1"/>
</dbReference>
<dbReference type="Gene3D" id="1.10.10.60">
    <property type="entry name" value="Homeodomain-like"/>
    <property type="match status" value="1"/>
</dbReference>
<dbReference type="InterPro" id="IPR009057">
    <property type="entry name" value="Homeodomain-like_sf"/>
</dbReference>
<dbReference type="Proteomes" id="UP000002640">
    <property type="component" value="Unassembled WGS sequence"/>
</dbReference>
<feature type="compositionally biased region" description="Acidic residues" evidence="7">
    <location>
        <begin position="181"/>
        <end position="203"/>
    </location>
</feature>
<dbReference type="PANTHER" id="PTHR16466">
    <property type="entry name" value="TELOMERE REPEAT-BINDING FACTOR 2-INTERACTING PROTEIN 1"/>
    <property type="match status" value="1"/>
</dbReference>
<dbReference type="EMBL" id="JH159154">
    <property type="protein sequence ID" value="EGZ16817.1"/>
    <property type="molecule type" value="Genomic_DNA"/>
</dbReference>
<evidence type="ECO:0000256" key="3">
    <source>
        <dbReference type="ARBA" id="ARBA00010467"/>
    </source>
</evidence>
<gene>
    <name evidence="9" type="ORF">PHYSODRAFT_330886</name>
</gene>
<evidence type="ECO:0000256" key="7">
    <source>
        <dbReference type="SAM" id="MobiDB-lite"/>
    </source>
</evidence>
<dbReference type="InterPro" id="IPR001357">
    <property type="entry name" value="BRCT_dom"/>
</dbReference>
<dbReference type="SMR" id="G4ZIF3"/>
<evidence type="ECO:0000256" key="1">
    <source>
        <dbReference type="ARBA" id="ARBA00004123"/>
    </source>
</evidence>
<organism evidence="9 10">
    <name type="scientific">Phytophthora sojae (strain P6497)</name>
    <name type="common">Soybean stem and root rot agent</name>
    <name type="synonym">Phytophthora megasperma f. sp. glycines</name>
    <dbReference type="NCBI Taxonomy" id="1094619"/>
    <lineage>
        <taxon>Eukaryota</taxon>
        <taxon>Sar</taxon>
        <taxon>Stramenopiles</taxon>
        <taxon>Oomycota</taxon>
        <taxon>Peronosporomycetes</taxon>
        <taxon>Peronosporales</taxon>
        <taxon>Peronosporaceae</taxon>
        <taxon>Phytophthora</taxon>
    </lineage>
</organism>
<comment type="similarity">
    <text evidence="3">Belongs to the RAP1 family.</text>
</comment>
<dbReference type="GO" id="GO:0070187">
    <property type="term" value="C:shelterin complex"/>
    <property type="evidence" value="ECO:0007669"/>
    <property type="project" value="TreeGrafter"/>
</dbReference>
<dbReference type="SUPFAM" id="SSF46689">
    <property type="entry name" value="Homeodomain-like"/>
    <property type="match status" value="1"/>
</dbReference>
<protein>
    <recommendedName>
        <fullName evidence="8">BRCT domain-containing protein</fullName>
    </recommendedName>
</protein>
<feature type="compositionally biased region" description="Polar residues" evidence="7">
    <location>
        <begin position="283"/>
        <end position="309"/>
    </location>
</feature>
<dbReference type="PANTHER" id="PTHR16466:SF6">
    <property type="entry name" value="TELOMERIC REPEAT-BINDING FACTOR 2-INTERACTING PROTEIN 1"/>
    <property type="match status" value="1"/>
</dbReference>
<dbReference type="InterPro" id="IPR039595">
    <property type="entry name" value="TE2IP/Rap1"/>
</dbReference>
<keyword evidence="10" id="KW-1185">Reference proteome</keyword>
<dbReference type="AlphaFoldDB" id="G4ZIF3"/>
<dbReference type="InterPro" id="IPR015010">
    <property type="entry name" value="TERF2IP_Myb"/>
</dbReference>
<dbReference type="GO" id="GO:0042162">
    <property type="term" value="F:telomeric DNA binding"/>
    <property type="evidence" value="ECO:0007669"/>
    <property type="project" value="TreeGrafter"/>
</dbReference>
<dbReference type="GO" id="GO:0031848">
    <property type="term" value="P:protection from non-homologous end joining at telomere"/>
    <property type="evidence" value="ECO:0007669"/>
    <property type="project" value="TreeGrafter"/>
</dbReference>
<feature type="region of interest" description="Disordered" evidence="7">
    <location>
        <begin position="177"/>
        <end position="309"/>
    </location>
</feature>
<evidence type="ECO:0000313" key="9">
    <source>
        <dbReference type="EMBL" id="EGZ16817.1"/>
    </source>
</evidence>
<dbReference type="InterPro" id="IPR036420">
    <property type="entry name" value="BRCT_dom_sf"/>
</dbReference>
<dbReference type="Gene3D" id="3.40.50.10190">
    <property type="entry name" value="BRCT domain"/>
    <property type="match status" value="1"/>
</dbReference>
<dbReference type="GeneID" id="20646185"/>
<accession>G4ZIF3</accession>
<feature type="compositionally biased region" description="Polar residues" evidence="7">
    <location>
        <begin position="249"/>
        <end position="261"/>
    </location>
</feature>
<name>G4ZIF3_PHYSP</name>
<feature type="region of interest" description="Disordered" evidence="7">
    <location>
        <begin position="347"/>
        <end position="382"/>
    </location>
</feature>
<sequence>MLFRELRFYLSRALSAEDKEELERLIRQNGGIVSATPAGATQLVDCDKLDARQPEWISADFIKESVAFRALQDPAKYSGAVFTVQQERRGSSRLVRVRVRYSNEEDARLLHFAKQQRWKATESLALSVWQQAESERVTTHTAHSMHERFRKHLQMTTPMEQRAIMARAAATTRARLLERDAEVEEIDDDEDQKKEEEEEEEEQQQQQEVVEPTPRALASPSPTGFRNVATPESTPSRASRSTPRSTTRQSVATSEQATIESQLREVGEEKLSGRARSRKPNSYCCSSSSINTDGSPTHSCQPTGGSKQSGSSVFASTFSWIIKLVAIYTVWAQHLGDPSKRRLLQRFFGPPAKPAPQSQTSTAESATGSDPNEAAGSGESQVSEVLDERMDELEQEKMEQATDEDTDDIICHLQMESHQDLHTVVHALYYCSGDVEMARSFLKGVSPPSMWSPEDDLLLVDLLADESTCRAAVGAAVTRGDFSSMQVARDTDAILKRVQFLR</sequence>
<evidence type="ECO:0000256" key="4">
    <source>
        <dbReference type="ARBA" id="ARBA00022454"/>
    </source>
</evidence>
<dbReference type="GO" id="GO:0010833">
    <property type="term" value="P:telomere maintenance via telomere lengthening"/>
    <property type="evidence" value="ECO:0007669"/>
    <property type="project" value="TreeGrafter"/>
</dbReference>
<dbReference type="OMA" id="MAPADWA"/>